<dbReference type="Gene3D" id="3.40.1190.20">
    <property type="match status" value="1"/>
</dbReference>
<dbReference type="AlphaFoldDB" id="A0A0W8E593"/>
<evidence type="ECO:0000313" key="1">
    <source>
        <dbReference type="EMBL" id="KUG03812.1"/>
    </source>
</evidence>
<keyword evidence="1" id="KW-0418">Kinase</keyword>
<gene>
    <name evidence="1" type="ORF">ASZ90_018774</name>
</gene>
<dbReference type="EC" id="2.7.1.83" evidence="1"/>
<dbReference type="Gene3D" id="1.10.10.10">
    <property type="entry name" value="Winged helix-like DNA-binding domain superfamily/Winged helix DNA-binding domain"/>
    <property type="match status" value="1"/>
</dbReference>
<dbReference type="EMBL" id="LNQE01001867">
    <property type="protein sequence ID" value="KUG03812.1"/>
    <property type="molecule type" value="Genomic_DNA"/>
</dbReference>
<dbReference type="SUPFAM" id="SSF53613">
    <property type="entry name" value="Ribokinase-like"/>
    <property type="match status" value="1"/>
</dbReference>
<accession>A0A0W8E593</accession>
<dbReference type="InterPro" id="IPR029056">
    <property type="entry name" value="Ribokinase-like"/>
</dbReference>
<proteinExistence type="predicted"/>
<comment type="caution">
    <text evidence="1">The sequence shown here is derived from an EMBL/GenBank/DDBJ whole genome shotgun (WGS) entry which is preliminary data.</text>
</comment>
<organism evidence="1">
    <name type="scientific">hydrocarbon metagenome</name>
    <dbReference type="NCBI Taxonomy" id="938273"/>
    <lineage>
        <taxon>unclassified sequences</taxon>
        <taxon>metagenomes</taxon>
        <taxon>ecological metagenomes</taxon>
    </lineage>
</organism>
<dbReference type="InterPro" id="IPR036388">
    <property type="entry name" value="WH-like_DNA-bd_sf"/>
</dbReference>
<dbReference type="GO" id="GO:0050225">
    <property type="term" value="F:pseudouridine kinase activity"/>
    <property type="evidence" value="ECO:0007669"/>
    <property type="project" value="UniProtKB-EC"/>
</dbReference>
<dbReference type="SUPFAM" id="SSF46785">
    <property type="entry name" value="Winged helix' DNA-binding domain"/>
    <property type="match status" value="1"/>
</dbReference>
<dbReference type="InterPro" id="IPR036390">
    <property type="entry name" value="WH_DNA-bd_sf"/>
</dbReference>
<dbReference type="CDD" id="cd00090">
    <property type="entry name" value="HTH_ARSR"/>
    <property type="match status" value="1"/>
</dbReference>
<reference evidence="1" key="1">
    <citation type="journal article" date="2015" name="Proc. Natl. Acad. Sci. U.S.A.">
        <title>Networks of energetic and metabolic interactions define dynamics in microbial communities.</title>
        <authorList>
            <person name="Embree M."/>
            <person name="Liu J.K."/>
            <person name="Al-Bassam M.M."/>
            <person name="Zengler K."/>
        </authorList>
    </citation>
    <scope>NUCLEOTIDE SEQUENCE</scope>
</reference>
<protein>
    <submittedName>
        <fullName evidence="1">Pseudouridine kinase</fullName>
        <ecNumber evidence="1">2.7.1.83</ecNumber>
    </submittedName>
</protein>
<dbReference type="Pfam" id="PF13412">
    <property type="entry name" value="HTH_24"/>
    <property type="match status" value="1"/>
</dbReference>
<sequence length="321" mass="36029">MRLTLREREIVDLLKKDPLISQDELARHLGISRSSIAVHISNLMKKGVILGKGYVFNEQASIVVVGLSYLQIDIDKQDEHNIIDLEYRGLPIVASEILAGFGVNLKIISLIGNDEPGTMIINRLLDNKVDTAHIHRHVRKRTCRRLSIDNSSRWEEGFDSQDYRQVLNSREWIIFNCEWLIVDPCFQADVWARASKKEEEDLPHFCAYSFMGENQAIPEILTRYNTLVLGVGKPSGMEYYRKQLNNIVGTSVQNCIITDGRSGLIYRSGNTTGDYPLPPNQSFDSQDGLPGLLTGVVYGLSSGYPLRQAIRIGAGFASSSE</sequence>
<dbReference type="InterPro" id="IPR011991">
    <property type="entry name" value="ArsR-like_HTH"/>
</dbReference>
<name>A0A0W8E593_9ZZZZ</name>
<keyword evidence="1" id="KW-0808">Transferase</keyword>